<dbReference type="PANTHER" id="PTHR34293">
    <property type="entry name" value="HTH-TYPE TRANSCRIPTIONAL REGULATOR TRMBL2"/>
    <property type="match status" value="1"/>
</dbReference>
<dbReference type="RefSeq" id="WP_344294582.1">
    <property type="nucleotide sequence ID" value="NZ_BAAAPF010000366.1"/>
</dbReference>
<gene>
    <name evidence="2" type="ORF">GCM10009802_61260</name>
</gene>
<dbReference type="InterPro" id="IPR036388">
    <property type="entry name" value="WH-like_DNA-bd_sf"/>
</dbReference>
<dbReference type="Gene3D" id="1.10.10.10">
    <property type="entry name" value="Winged helix-like DNA-binding domain superfamily/Winged helix DNA-binding domain"/>
    <property type="match status" value="1"/>
</dbReference>
<organism evidence="2 3">
    <name type="scientific">Streptomyces synnematoformans</name>
    <dbReference type="NCBI Taxonomy" id="415721"/>
    <lineage>
        <taxon>Bacteria</taxon>
        <taxon>Bacillati</taxon>
        <taxon>Actinomycetota</taxon>
        <taxon>Actinomycetes</taxon>
        <taxon>Kitasatosporales</taxon>
        <taxon>Streptomycetaceae</taxon>
        <taxon>Streptomyces</taxon>
    </lineage>
</organism>
<reference evidence="3" key="1">
    <citation type="journal article" date="2019" name="Int. J. Syst. Evol. Microbiol.">
        <title>The Global Catalogue of Microorganisms (GCM) 10K type strain sequencing project: providing services to taxonomists for standard genome sequencing and annotation.</title>
        <authorList>
            <consortium name="The Broad Institute Genomics Platform"/>
            <consortium name="The Broad Institute Genome Sequencing Center for Infectious Disease"/>
            <person name="Wu L."/>
            <person name="Ma J."/>
        </authorList>
    </citation>
    <scope>NUCLEOTIDE SEQUENCE [LARGE SCALE GENOMIC DNA]</scope>
    <source>
        <strain evidence="3">JCM 15481</strain>
    </source>
</reference>
<protein>
    <submittedName>
        <fullName evidence="2">Uncharacterized protein</fullName>
    </submittedName>
</protein>
<evidence type="ECO:0000313" key="3">
    <source>
        <dbReference type="Proteomes" id="UP001500443"/>
    </source>
</evidence>
<dbReference type="EMBL" id="BAAAPF010000366">
    <property type="protein sequence ID" value="GAA1504826.1"/>
    <property type="molecule type" value="Genomic_DNA"/>
</dbReference>
<sequence length="280" mass="30410">MFEPFGVLAADEALYRLLLRHPPLDVAELAAAAGRTEAETAPAVGRLTELGLVTLLPGAPVRLLATRPDAAVDQLAVRWQDQVAVARTAAAALLADLPVDRRHRPEDQVEILFGRRSVATRFERLQRSVRHELLVLDRPPYAQEPAEPNRAELEILARGARVRGLYAPEALEVPGAFDVFEAVVAAGEQARVHTDVPLKLAVADASTAILPFSREAHEMVDSAFVIHEGSLLEALVRLFELLWAAAVPASRRASRPRARAPSSRDAARGRPRGERAAGSR</sequence>
<feature type="region of interest" description="Disordered" evidence="1">
    <location>
        <begin position="250"/>
        <end position="280"/>
    </location>
</feature>
<evidence type="ECO:0000313" key="2">
    <source>
        <dbReference type="EMBL" id="GAA1504826.1"/>
    </source>
</evidence>
<proteinExistence type="predicted"/>
<keyword evidence="3" id="KW-1185">Reference proteome</keyword>
<dbReference type="InterPro" id="IPR051797">
    <property type="entry name" value="TrmB-like"/>
</dbReference>
<comment type="caution">
    <text evidence="2">The sequence shown here is derived from an EMBL/GenBank/DDBJ whole genome shotgun (WGS) entry which is preliminary data.</text>
</comment>
<name>A0ABP4KJI5_9ACTN</name>
<evidence type="ECO:0000256" key="1">
    <source>
        <dbReference type="SAM" id="MobiDB-lite"/>
    </source>
</evidence>
<dbReference type="Proteomes" id="UP001500443">
    <property type="component" value="Unassembled WGS sequence"/>
</dbReference>
<accession>A0ABP4KJI5</accession>
<feature type="compositionally biased region" description="Basic and acidic residues" evidence="1">
    <location>
        <begin position="265"/>
        <end position="280"/>
    </location>
</feature>
<dbReference type="PANTHER" id="PTHR34293:SF1">
    <property type="entry name" value="HTH-TYPE TRANSCRIPTIONAL REGULATOR TRMBL2"/>
    <property type="match status" value="1"/>
</dbReference>